<reference evidence="2" key="1">
    <citation type="journal article" date="2022" name="Mol. Ecol. Resour.">
        <title>The genomes of chicory, endive, great burdock and yacon provide insights into Asteraceae palaeo-polyploidization history and plant inulin production.</title>
        <authorList>
            <person name="Fan W."/>
            <person name="Wang S."/>
            <person name="Wang H."/>
            <person name="Wang A."/>
            <person name="Jiang F."/>
            <person name="Liu H."/>
            <person name="Zhao H."/>
            <person name="Xu D."/>
            <person name="Zhang Y."/>
        </authorList>
    </citation>
    <scope>NUCLEOTIDE SEQUENCE [LARGE SCALE GENOMIC DNA]</scope>
    <source>
        <strain evidence="2">cv. Punajuju</strain>
    </source>
</reference>
<dbReference type="EMBL" id="CM042010">
    <property type="protein sequence ID" value="KAI3778042.1"/>
    <property type="molecule type" value="Genomic_DNA"/>
</dbReference>
<comment type="caution">
    <text evidence="1">The sequence shown here is derived from an EMBL/GenBank/DDBJ whole genome shotgun (WGS) entry which is preliminary data.</text>
</comment>
<gene>
    <name evidence="1" type="ORF">L2E82_07017</name>
</gene>
<name>A0ACB9G3R5_CICIN</name>
<keyword evidence="2" id="KW-1185">Reference proteome</keyword>
<organism evidence="1 2">
    <name type="scientific">Cichorium intybus</name>
    <name type="common">Chicory</name>
    <dbReference type="NCBI Taxonomy" id="13427"/>
    <lineage>
        <taxon>Eukaryota</taxon>
        <taxon>Viridiplantae</taxon>
        <taxon>Streptophyta</taxon>
        <taxon>Embryophyta</taxon>
        <taxon>Tracheophyta</taxon>
        <taxon>Spermatophyta</taxon>
        <taxon>Magnoliopsida</taxon>
        <taxon>eudicotyledons</taxon>
        <taxon>Gunneridae</taxon>
        <taxon>Pentapetalae</taxon>
        <taxon>asterids</taxon>
        <taxon>campanulids</taxon>
        <taxon>Asterales</taxon>
        <taxon>Asteraceae</taxon>
        <taxon>Cichorioideae</taxon>
        <taxon>Cichorieae</taxon>
        <taxon>Cichoriinae</taxon>
        <taxon>Cichorium</taxon>
    </lineage>
</organism>
<reference evidence="1 2" key="2">
    <citation type="journal article" date="2022" name="Mol. Ecol. Resour.">
        <title>The genomes of chicory, endive, great burdock and yacon provide insights into Asteraceae paleo-polyploidization history and plant inulin production.</title>
        <authorList>
            <person name="Fan W."/>
            <person name="Wang S."/>
            <person name="Wang H."/>
            <person name="Wang A."/>
            <person name="Jiang F."/>
            <person name="Liu H."/>
            <person name="Zhao H."/>
            <person name="Xu D."/>
            <person name="Zhang Y."/>
        </authorList>
    </citation>
    <scope>NUCLEOTIDE SEQUENCE [LARGE SCALE GENOMIC DNA]</scope>
    <source>
        <strain evidence="2">cv. Punajuju</strain>
        <tissue evidence="1">Leaves</tissue>
    </source>
</reference>
<accession>A0ACB9G3R5</accession>
<sequence>MQKTQIDIIRPWVFDFTKTTNIFASKIMLCRQIETVAAVVHYVGQRETVSLVRKFIPASQWNVHACVLYVESDGRVLSRSESWVCERLSDVHHGEVGLRCGGRSWDERRG</sequence>
<dbReference type="Proteomes" id="UP001055811">
    <property type="component" value="Linkage Group LG02"/>
</dbReference>
<proteinExistence type="predicted"/>
<protein>
    <submittedName>
        <fullName evidence="1">Uncharacterized protein</fullName>
    </submittedName>
</protein>
<evidence type="ECO:0000313" key="1">
    <source>
        <dbReference type="EMBL" id="KAI3778042.1"/>
    </source>
</evidence>
<evidence type="ECO:0000313" key="2">
    <source>
        <dbReference type="Proteomes" id="UP001055811"/>
    </source>
</evidence>